<evidence type="ECO:0000313" key="9">
    <source>
        <dbReference type="EMBL" id="MBC5630503.1"/>
    </source>
</evidence>
<gene>
    <name evidence="9" type="ORF">H8S20_16730</name>
</gene>
<evidence type="ECO:0000256" key="2">
    <source>
        <dbReference type="ARBA" id="ARBA00007400"/>
    </source>
</evidence>
<evidence type="ECO:0000256" key="7">
    <source>
        <dbReference type="SAM" id="Phobius"/>
    </source>
</evidence>
<feature type="transmembrane region" description="Helical" evidence="7">
    <location>
        <begin position="174"/>
        <end position="193"/>
    </location>
</feature>
<sequence>MSNSIIKEINYVKGIAIILVFIGHAATPSFLDRPYNYEFLVQIIYSFHMSLFFFISGILSYKVLDMNLKENYLHFIKLKFFRLLVPFFTISFITNFIIIIFKQLLNDPLSIENLLNMFKTMLLYPENGVMGALWFLYTLFIIIAISPLITKLPIKIVLTASLLLNIFVPQYKNFLSFSRLSFFLVYFLIGLYFRKYYLDKKKINFKDMSTFKKFIVSILSIMLITFYSYIITNQINIPKYILSTLNFLCGIFGIILIFIIIEKIKNLRVLHILSYLGQYSMDIYLLSWFFQISSMVLISIILKISNYTIFFISNLLIGSLCIPFSKYFLRKFKIFRFLFFGEIDQPSLHQQPTSLNN</sequence>
<dbReference type="PANTHER" id="PTHR40074">
    <property type="entry name" value="O-ACETYLTRANSFERASE WECH"/>
    <property type="match status" value="1"/>
</dbReference>
<dbReference type="GO" id="GO:0016746">
    <property type="term" value="F:acyltransferase activity"/>
    <property type="evidence" value="ECO:0007669"/>
    <property type="project" value="UniProtKB-KW"/>
</dbReference>
<dbReference type="Proteomes" id="UP000596929">
    <property type="component" value="Unassembled WGS sequence"/>
</dbReference>
<keyword evidence="3" id="KW-1003">Cell membrane</keyword>
<feature type="transmembrane region" description="Helical" evidence="7">
    <location>
        <begin position="214"/>
        <end position="231"/>
    </location>
</feature>
<proteinExistence type="inferred from homology"/>
<evidence type="ECO:0000256" key="4">
    <source>
        <dbReference type="ARBA" id="ARBA00022692"/>
    </source>
</evidence>
<comment type="similarity">
    <text evidence="2">Belongs to the acyltransferase 3 family.</text>
</comment>
<feature type="domain" description="Acyltransferase 3" evidence="8">
    <location>
        <begin position="7"/>
        <end position="319"/>
    </location>
</feature>
<feature type="transmembrane region" description="Helical" evidence="7">
    <location>
        <begin position="121"/>
        <end position="145"/>
    </location>
</feature>
<dbReference type="InterPro" id="IPR002656">
    <property type="entry name" value="Acyl_transf_3_dom"/>
</dbReference>
<feature type="transmembrane region" description="Helical" evidence="7">
    <location>
        <begin position="12"/>
        <end position="31"/>
    </location>
</feature>
<evidence type="ECO:0000313" key="10">
    <source>
        <dbReference type="Proteomes" id="UP000596929"/>
    </source>
</evidence>
<evidence type="ECO:0000256" key="5">
    <source>
        <dbReference type="ARBA" id="ARBA00022989"/>
    </source>
</evidence>
<evidence type="ECO:0000256" key="3">
    <source>
        <dbReference type="ARBA" id="ARBA00022475"/>
    </source>
</evidence>
<feature type="transmembrane region" description="Helical" evidence="7">
    <location>
        <begin position="152"/>
        <end position="168"/>
    </location>
</feature>
<evidence type="ECO:0000256" key="1">
    <source>
        <dbReference type="ARBA" id="ARBA00004651"/>
    </source>
</evidence>
<name>A0ABR7DIJ2_9CLOT</name>
<keyword evidence="5 7" id="KW-1133">Transmembrane helix</keyword>
<organism evidence="9 10">
    <name type="scientific">Clostridium hominis</name>
    <dbReference type="NCBI Taxonomy" id="2763036"/>
    <lineage>
        <taxon>Bacteria</taxon>
        <taxon>Bacillati</taxon>
        <taxon>Bacillota</taxon>
        <taxon>Clostridia</taxon>
        <taxon>Eubacteriales</taxon>
        <taxon>Clostridiaceae</taxon>
        <taxon>Clostridium</taxon>
    </lineage>
</organism>
<evidence type="ECO:0000256" key="6">
    <source>
        <dbReference type="ARBA" id="ARBA00023136"/>
    </source>
</evidence>
<feature type="transmembrane region" description="Helical" evidence="7">
    <location>
        <begin position="282"/>
        <end position="302"/>
    </location>
</feature>
<keyword evidence="4 7" id="KW-0812">Transmembrane</keyword>
<feature type="transmembrane region" description="Helical" evidence="7">
    <location>
        <begin position="237"/>
        <end position="261"/>
    </location>
</feature>
<evidence type="ECO:0000259" key="8">
    <source>
        <dbReference type="Pfam" id="PF01757"/>
    </source>
</evidence>
<feature type="transmembrane region" description="Helical" evidence="7">
    <location>
        <begin position="308"/>
        <end position="329"/>
    </location>
</feature>
<comment type="caution">
    <text evidence="9">The sequence shown here is derived from an EMBL/GenBank/DDBJ whole genome shotgun (WGS) entry which is preliminary data.</text>
</comment>
<accession>A0ABR7DIJ2</accession>
<comment type="subcellular location">
    <subcellularLocation>
        <location evidence="1">Cell membrane</location>
        <topology evidence="1">Multi-pass membrane protein</topology>
    </subcellularLocation>
</comment>
<keyword evidence="9" id="KW-0808">Transferase</keyword>
<feature type="transmembrane region" description="Helical" evidence="7">
    <location>
        <begin position="81"/>
        <end position="101"/>
    </location>
</feature>
<dbReference type="PANTHER" id="PTHR40074:SF2">
    <property type="entry name" value="O-ACETYLTRANSFERASE WECH"/>
    <property type="match status" value="1"/>
</dbReference>
<dbReference type="EMBL" id="JACOOO010000040">
    <property type="protein sequence ID" value="MBC5630503.1"/>
    <property type="molecule type" value="Genomic_DNA"/>
</dbReference>
<keyword evidence="9" id="KW-0012">Acyltransferase</keyword>
<reference evidence="9 10" key="1">
    <citation type="submission" date="2020-08" db="EMBL/GenBank/DDBJ databases">
        <title>Genome public.</title>
        <authorList>
            <person name="Liu C."/>
            <person name="Sun Q."/>
        </authorList>
    </citation>
    <scope>NUCLEOTIDE SEQUENCE [LARGE SCALE GENOMIC DNA]</scope>
    <source>
        <strain evidence="9 10">NSJ-6</strain>
    </source>
</reference>
<keyword evidence="10" id="KW-1185">Reference proteome</keyword>
<feature type="transmembrane region" description="Helical" evidence="7">
    <location>
        <begin position="43"/>
        <end position="61"/>
    </location>
</feature>
<keyword evidence="6 7" id="KW-0472">Membrane</keyword>
<dbReference type="RefSeq" id="WP_186860804.1">
    <property type="nucleotide sequence ID" value="NZ_JACOOO010000040.1"/>
</dbReference>
<protein>
    <submittedName>
        <fullName evidence="9">Acyltransferase</fullName>
    </submittedName>
</protein>
<dbReference type="Pfam" id="PF01757">
    <property type="entry name" value="Acyl_transf_3"/>
    <property type="match status" value="1"/>
</dbReference>